<dbReference type="PANTHER" id="PTHR44085">
    <property type="entry name" value="SEPIAPTERIN REDUCTASE"/>
    <property type="match status" value="1"/>
</dbReference>
<accession>A0A3L8D801</accession>
<keyword evidence="4" id="KW-0560">Oxidoreductase</keyword>
<keyword evidence="3" id="KW-0521">NADP</keyword>
<evidence type="ECO:0000256" key="2">
    <source>
        <dbReference type="ARBA" id="ARBA00022490"/>
    </source>
</evidence>
<evidence type="ECO:0008006" key="8">
    <source>
        <dbReference type="Google" id="ProtNLM"/>
    </source>
</evidence>
<dbReference type="AlphaFoldDB" id="A0A3L8D801"/>
<feature type="compositionally biased region" description="Polar residues" evidence="5">
    <location>
        <begin position="132"/>
        <end position="155"/>
    </location>
</feature>
<dbReference type="GO" id="GO:0005737">
    <property type="term" value="C:cytoplasm"/>
    <property type="evidence" value="ECO:0007669"/>
    <property type="project" value="UniProtKB-SubCell"/>
</dbReference>
<dbReference type="InterPro" id="IPR002347">
    <property type="entry name" value="SDR_fam"/>
</dbReference>
<dbReference type="InterPro" id="IPR036291">
    <property type="entry name" value="NAD(P)-bd_dom_sf"/>
</dbReference>
<organism evidence="6 7">
    <name type="scientific">Ooceraea biroi</name>
    <name type="common">Clonal raider ant</name>
    <name type="synonym">Cerapachys biroi</name>
    <dbReference type="NCBI Taxonomy" id="2015173"/>
    <lineage>
        <taxon>Eukaryota</taxon>
        <taxon>Metazoa</taxon>
        <taxon>Ecdysozoa</taxon>
        <taxon>Arthropoda</taxon>
        <taxon>Hexapoda</taxon>
        <taxon>Insecta</taxon>
        <taxon>Pterygota</taxon>
        <taxon>Neoptera</taxon>
        <taxon>Endopterygota</taxon>
        <taxon>Hymenoptera</taxon>
        <taxon>Apocrita</taxon>
        <taxon>Aculeata</taxon>
        <taxon>Formicoidea</taxon>
        <taxon>Formicidae</taxon>
        <taxon>Dorylinae</taxon>
        <taxon>Ooceraea</taxon>
    </lineage>
</organism>
<evidence type="ECO:0000313" key="7">
    <source>
        <dbReference type="Proteomes" id="UP000279307"/>
    </source>
</evidence>
<dbReference type="SUPFAM" id="SSF51735">
    <property type="entry name" value="NAD(P)-binding Rossmann-fold domains"/>
    <property type="match status" value="2"/>
</dbReference>
<proteinExistence type="predicted"/>
<evidence type="ECO:0000313" key="6">
    <source>
        <dbReference type="EMBL" id="RLU16617.1"/>
    </source>
</evidence>
<dbReference type="OrthoDB" id="5982503at2759"/>
<dbReference type="Gene3D" id="3.40.50.720">
    <property type="entry name" value="NAD(P)-binding Rossmann-like Domain"/>
    <property type="match status" value="2"/>
</dbReference>
<protein>
    <recommendedName>
        <fullName evidence="8">Sepiapterin reductase</fullName>
    </recommendedName>
</protein>
<gene>
    <name evidence="6" type="ORF">DMN91_010685</name>
</gene>
<dbReference type="InterPro" id="IPR028039">
    <property type="entry name" value="CCDC32"/>
</dbReference>
<dbReference type="Pfam" id="PF14989">
    <property type="entry name" value="CCDC32"/>
    <property type="match status" value="1"/>
</dbReference>
<dbReference type="EMBL" id="QOIP01000011">
    <property type="protein sequence ID" value="RLU16617.1"/>
    <property type="molecule type" value="Genomic_DNA"/>
</dbReference>
<dbReference type="GO" id="GO:0006729">
    <property type="term" value="P:tetrahydrobiopterin biosynthetic process"/>
    <property type="evidence" value="ECO:0007669"/>
    <property type="project" value="TreeGrafter"/>
</dbReference>
<dbReference type="PANTHER" id="PTHR44085:SF2">
    <property type="entry name" value="SEPIAPTERIN REDUCTASE"/>
    <property type="match status" value="1"/>
</dbReference>
<evidence type="ECO:0000256" key="4">
    <source>
        <dbReference type="ARBA" id="ARBA00023002"/>
    </source>
</evidence>
<dbReference type="InterPro" id="IPR051721">
    <property type="entry name" value="Biopterin_syn/organic_redct"/>
</dbReference>
<comment type="subcellular location">
    <subcellularLocation>
        <location evidence="1">Cytoplasm</location>
    </subcellularLocation>
</comment>
<evidence type="ECO:0000256" key="3">
    <source>
        <dbReference type="ARBA" id="ARBA00022857"/>
    </source>
</evidence>
<keyword evidence="2" id="KW-0963">Cytoplasm</keyword>
<dbReference type="Pfam" id="PF00106">
    <property type="entry name" value="adh_short"/>
    <property type="match status" value="2"/>
</dbReference>
<evidence type="ECO:0000256" key="5">
    <source>
        <dbReference type="SAM" id="MobiDB-lite"/>
    </source>
</evidence>
<feature type="region of interest" description="Disordered" evidence="5">
    <location>
        <begin position="132"/>
        <end position="157"/>
    </location>
</feature>
<evidence type="ECO:0000256" key="1">
    <source>
        <dbReference type="ARBA" id="ARBA00004496"/>
    </source>
</evidence>
<dbReference type="PRINTS" id="PR00081">
    <property type="entry name" value="GDHRDH"/>
</dbReference>
<reference evidence="6 7" key="1">
    <citation type="journal article" date="2018" name="Genome Res.">
        <title>The genomic architecture and molecular evolution of ant odorant receptors.</title>
        <authorList>
            <person name="McKenzie S.K."/>
            <person name="Kronauer D.J.C."/>
        </authorList>
    </citation>
    <scope>NUCLEOTIDE SEQUENCE [LARGE SCALE GENOMIC DNA]</scope>
    <source>
        <strain evidence="6">Clonal line C1</strain>
    </source>
</reference>
<dbReference type="Proteomes" id="UP000279307">
    <property type="component" value="Chromosome 11"/>
</dbReference>
<comment type="caution">
    <text evidence="6">The sequence shown here is derived from an EMBL/GenBank/DDBJ whole genome shotgun (WGS) entry which is preliminary data.</text>
</comment>
<name>A0A3L8D801_OOCBI</name>
<sequence length="790" mass="87737">MKTDISDPWCGTVSTTNGVDTPASNCFEDSFLDQDIDHRRLSDSEQYLQKLYSRLKVLQGGTTKKDLVTSLSVAKEDCIARLITSGNKPQSEEEAELAANPLIRHIAPHLQALTASELVHLLKADVLQASTEAEQEPNITRESQADQSVDNNSGDVTGASRGIGRQIAITFGSLLEKGSHMLLLARDLNALCEVTESISPIVNVDAVRMDLSKATKTDLEEAILKTLKGTTREAFDRVVLVHNVGSLNQKLLNELTDLNDWRAYYDLNFFVPAVLNAVVMNLFDSKTNTKKVIINITSLYGIQAFIGSGYYCTAKAAREMYFKVFALENPDVDVLSYSPGPVDTDMLTFLCENIIDPENKEKFREMRKNKTILSPEQSINRLVELNRTSYLWICSTAYGTLDHLYFRLKVLQGGTTKKDLVTSLSVAKEDCIARLITSGNKPQSEEEAELTTNPMIRHIDPHFIIHPQALPASELVHLLKADVLQATTKAEQEPNITRESQADQSALSGKVFLVVTGASRGIGRQIALTFGSLLEKGSHMLLLARDLNALCEVKKSIPPIVNVDAVRMDLSKATKTDLEEAILKTLKGTTREAFDRVVLVHNVGSLVAKLLNELTDLNDWRTYYDLNFFVPAVLNAVVMNLFDSKTNTKKVIINLTSFTAIQAFIGTGYYCTVKVAREMYFKVFASENPDVDVLSYGPGAVDTDMFTFLCENVLDPVHKEHLRELWKNKIVISPEQSINHLVEKSNMLNCNRFQIESSASGTTKKDLVTSLSVAKEDCIASNHFWKQAPV</sequence>
<dbReference type="GO" id="GO:0004757">
    <property type="term" value="F:sepiapterin reductase (NADP+) activity"/>
    <property type="evidence" value="ECO:0007669"/>
    <property type="project" value="TreeGrafter"/>
</dbReference>